<evidence type="ECO:0000256" key="2">
    <source>
        <dbReference type="ARBA" id="ARBA00022553"/>
    </source>
</evidence>
<evidence type="ECO:0000256" key="6">
    <source>
        <dbReference type="ARBA" id="ARBA00023163"/>
    </source>
</evidence>
<reference evidence="12" key="2">
    <citation type="submission" date="2021-04" db="EMBL/GenBank/DDBJ databases">
        <authorList>
            <person name="Liu J."/>
        </authorList>
    </citation>
    <scope>NUCLEOTIDE SEQUENCE</scope>
    <source>
        <strain evidence="12">BAD-6</strain>
    </source>
</reference>
<keyword evidence="13" id="KW-1185">Reference proteome</keyword>
<feature type="domain" description="Response regulatory" evidence="10">
    <location>
        <begin position="5"/>
        <end position="118"/>
    </location>
</feature>
<dbReference type="SMART" id="SM00448">
    <property type="entry name" value="REC"/>
    <property type="match status" value="1"/>
</dbReference>
<comment type="function">
    <text evidence="7">May play the central regulatory role in sporulation. It may be an element of the effector pathway responsible for the activation of sporulation genes in response to nutritional stress. Spo0A may act in concert with spo0H (a sigma factor) to control the expression of some genes that are critical to the sporulation process.</text>
</comment>
<dbReference type="GO" id="GO:0032993">
    <property type="term" value="C:protein-DNA complex"/>
    <property type="evidence" value="ECO:0007669"/>
    <property type="project" value="TreeGrafter"/>
</dbReference>
<dbReference type="CDD" id="cd17574">
    <property type="entry name" value="REC_OmpR"/>
    <property type="match status" value="1"/>
</dbReference>
<protein>
    <recommendedName>
        <fullName evidence="1">Stage 0 sporulation protein A homolog</fullName>
    </recommendedName>
</protein>
<organism evidence="12 13">
    <name type="scientific">Sinanaerobacter chloroacetimidivorans</name>
    <dbReference type="NCBI Taxonomy" id="2818044"/>
    <lineage>
        <taxon>Bacteria</taxon>
        <taxon>Bacillati</taxon>
        <taxon>Bacillota</taxon>
        <taxon>Clostridia</taxon>
        <taxon>Peptostreptococcales</taxon>
        <taxon>Anaerovoracaceae</taxon>
        <taxon>Sinanaerobacter</taxon>
    </lineage>
</organism>
<evidence type="ECO:0000256" key="1">
    <source>
        <dbReference type="ARBA" id="ARBA00018672"/>
    </source>
</evidence>
<dbReference type="Gene3D" id="1.10.10.10">
    <property type="entry name" value="Winged helix-like DNA-binding domain superfamily/Winged helix DNA-binding domain"/>
    <property type="match status" value="1"/>
</dbReference>
<keyword evidence="4" id="KW-0805">Transcription regulation</keyword>
<evidence type="ECO:0000256" key="4">
    <source>
        <dbReference type="ARBA" id="ARBA00023015"/>
    </source>
</evidence>
<reference evidence="12" key="1">
    <citation type="submission" date="2021-04" db="EMBL/GenBank/DDBJ databases">
        <title>Sinoanaerobacter chloroacetimidivorans sp. nov., an obligate anaerobic bacterium isolated from anaerobic sludge.</title>
        <authorList>
            <person name="Bao Y."/>
        </authorList>
    </citation>
    <scope>NUCLEOTIDE SEQUENCE</scope>
    <source>
        <strain evidence="12">BAD-6</strain>
    </source>
</reference>
<dbReference type="InterPro" id="IPR036388">
    <property type="entry name" value="WH-like_DNA-bd_sf"/>
</dbReference>
<dbReference type="InterPro" id="IPR001789">
    <property type="entry name" value="Sig_transdc_resp-reg_receiver"/>
</dbReference>
<keyword evidence="3" id="KW-0902">Two-component regulatory system</keyword>
<dbReference type="GO" id="GO:0000156">
    <property type="term" value="F:phosphorelay response regulator activity"/>
    <property type="evidence" value="ECO:0007669"/>
    <property type="project" value="TreeGrafter"/>
</dbReference>
<dbReference type="InterPro" id="IPR001867">
    <property type="entry name" value="OmpR/PhoB-type_DNA-bd"/>
</dbReference>
<evidence type="ECO:0000256" key="5">
    <source>
        <dbReference type="ARBA" id="ARBA00023125"/>
    </source>
</evidence>
<dbReference type="Gene3D" id="6.10.250.690">
    <property type="match status" value="1"/>
</dbReference>
<dbReference type="PANTHER" id="PTHR48111">
    <property type="entry name" value="REGULATOR OF RPOS"/>
    <property type="match status" value="1"/>
</dbReference>
<dbReference type="AlphaFoldDB" id="A0A8J8B4H3"/>
<dbReference type="PROSITE" id="PS50110">
    <property type="entry name" value="RESPONSE_REGULATORY"/>
    <property type="match status" value="1"/>
</dbReference>
<dbReference type="FunFam" id="1.10.10.10:FF:000018">
    <property type="entry name" value="DNA-binding response regulator ResD"/>
    <property type="match status" value="1"/>
</dbReference>
<keyword evidence="2 8" id="KW-0597">Phosphoprotein</keyword>
<accession>A0A8J8B4H3</accession>
<dbReference type="InterPro" id="IPR011006">
    <property type="entry name" value="CheY-like_superfamily"/>
</dbReference>
<sequence>MAKEKILIIDDEVEITKLVCAYLTKEHFTPIAAHNGKQALALLKKEKPDLIILDIMLPDTEGSSLSLEIRKTSNAPIIFLSCKTQEIDKIIALSAGGDDYMTKPFMPGELVARIKAHLRRQYSLSNLAAENQNNIYEFDGLIIDFDTHELSVNGRQIALTSKEFEILKLLVENPRKVFSADRIFETVWKTNCMENDSKTIMVYISNLRKKIEENPNNPRYILNVRGVGYKFNQSLFK</sequence>
<dbReference type="Gene3D" id="3.40.50.2300">
    <property type="match status" value="1"/>
</dbReference>
<evidence type="ECO:0000313" key="12">
    <source>
        <dbReference type="EMBL" id="MBR0599350.1"/>
    </source>
</evidence>
<dbReference type="Pfam" id="PF00072">
    <property type="entry name" value="Response_reg"/>
    <property type="match status" value="1"/>
</dbReference>
<comment type="caution">
    <text evidence="12">The sequence shown here is derived from an EMBL/GenBank/DDBJ whole genome shotgun (WGS) entry which is preliminary data.</text>
</comment>
<dbReference type="FunFam" id="3.40.50.2300:FF:000001">
    <property type="entry name" value="DNA-binding response regulator PhoB"/>
    <property type="match status" value="1"/>
</dbReference>
<gene>
    <name evidence="12" type="ORF">KCX82_15795</name>
</gene>
<dbReference type="PROSITE" id="PS51755">
    <property type="entry name" value="OMPR_PHOB"/>
    <property type="match status" value="1"/>
</dbReference>
<dbReference type="SMART" id="SM00862">
    <property type="entry name" value="Trans_reg_C"/>
    <property type="match status" value="1"/>
</dbReference>
<dbReference type="CDD" id="cd00383">
    <property type="entry name" value="trans_reg_C"/>
    <property type="match status" value="1"/>
</dbReference>
<feature type="DNA-binding region" description="OmpR/PhoB-type" evidence="9">
    <location>
        <begin position="133"/>
        <end position="233"/>
    </location>
</feature>
<dbReference type="Pfam" id="PF00486">
    <property type="entry name" value="Trans_reg_C"/>
    <property type="match status" value="1"/>
</dbReference>
<dbReference type="GO" id="GO:0006355">
    <property type="term" value="P:regulation of DNA-templated transcription"/>
    <property type="evidence" value="ECO:0007669"/>
    <property type="project" value="InterPro"/>
</dbReference>
<keyword evidence="5 9" id="KW-0238">DNA-binding</keyword>
<evidence type="ECO:0000259" key="10">
    <source>
        <dbReference type="PROSITE" id="PS50110"/>
    </source>
</evidence>
<dbReference type="Proteomes" id="UP000675664">
    <property type="component" value="Unassembled WGS sequence"/>
</dbReference>
<evidence type="ECO:0000256" key="3">
    <source>
        <dbReference type="ARBA" id="ARBA00023012"/>
    </source>
</evidence>
<dbReference type="RefSeq" id="WP_227019482.1">
    <property type="nucleotide sequence ID" value="NZ_JAGSND010000012.1"/>
</dbReference>
<proteinExistence type="predicted"/>
<evidence type="ECO:0000256" key="9">
    <source>
        <dbReference type="PROSITE-ProRule" id="PRU01091"/>
    </source>
</evidence>
<keyword evidence="6" id="KW-0804">Transcription</keyword>
<evidence type="ECO:0000256" key="7">
    <source>
        <dbReference type="ARBA" id="ARBA00024867"/>
    </source>
</evidence>
<feature type="modified residue" description="4-aspartylphosphate" evidence="8">
    <location>
        <position position="54"/>
    </location>
</feature>
<evidence type="ECO:0000313" key="13">
    <source>
        <dbReference type="Proteomes" id="UP000675664"/>
    </source>
</evidence>
<dbReference type="EMBL" id="JAGSND010000012">
    <property type="protein sequence ID" value="MBR0599350.1"/>
    <property type="molecule type" value="Genomic_DNA"/>
</dbReference>
<evidence type="ECO:0000256" key="8">
    <source>
        <dbReference type="PROSITE-ProRule" id="PRU00169"/>
    </source>
</evidence>
<dbReference type="PANTHER" id="PTHR48111:SF40">
    <property type="entry name" value="PHOSPHATE REGULON TRANSCRIPTIONAL REGULATORY PROTEIN PHOB"/>
    <property type="match status" value="1"/>
</dbReference>
<feature type="domain" description="OmpR/PhoB-type" evidence="11">
    <location>
        <begin position="133"/>
        <end position="233"/>
    </location>
</feature>
<dbReference type="GO" id="GO:0005829">
    <property type="term" value="C:cytosol"/>
    <property type="evidence" value="ECO:0007669"/>
    <property type="project" value="TreeGrafter"/>
</dbReference>
<dbReference type="InterPro" id="IPR039420">
    <property type="entry name" value="WalR-like"/>
</dbReference>
<dbReference type="SUPFAM" id="SSF52172">
    <property type="entry name" value="CheY-like"/>
    <property type="match status" value="1"/>
</dbReference>
<dbReference type="GO" id="GO:0000976">
    <property type="term" value="F:transcription cis-regulatory region binding"/>
    <property type="evidence" value="ECO:0007669"/>
    <property type="project" value="TreeGrafter"/>
</dbReference>
<name>A0A8J8B4H3_9FIRM</name>
<evidence type="ECO:0000259" key="11">
    <source>
        <dbReference type="PROSITE" id="PS51755"/>
    </source>
</evidence>